<accession>A0A852T5J9</accession>
<dbReference type="AlphaFoldDB" id="A0A852T5J9"/>
<comment type="caution">
    <text evidence="1">The sequence shown here is derived from an EMBL/GenBank/DDBJ whole genome shotgun (WGS) entry which is preliminary data.</text>
</comment>
<name>A0A852T5J9_9BACI</name>
<protein>
    <submittedName>
        <fullName evidence="1">Uncharacterized protein</fullName>
    </submittedName>
</protein>
<dbReference type="Proteomes" id="UP000548423">
    <property type="component" value="Unassembled WGS sequence"/>
</dbReference>
<gene>
    <name evidence="1" type="ORF">F4694_000210</name>
</gene>
<evidence type="ECO:0000313" key="1">
    <source>
        <dbReference type="EMBL" id="NYE03491.1"/>
    </source>
</evidence>
<proteinExistence type="predicted"/>
<dbReference type="EMBL" id="JACCBX010000001">
    <property type="protein sequence ID" value="NYE03491.1"/>
    <property type="molecule type" value="Genomic_DNA"/>
</dbReference>
<organism evidence="1 2">
    <name type="scientific">Neobacillus niacini</name>
    <dbReference type="NCBI Taxonomy" id="86668"/>
    <lineage>
        <taxon>Bacteria</taxon>
        <taxon>Bacillati</taxon>
        <taxon>Bacillota</taxon>
        <taxon>Bacilli</taxon>
        <taxon>Bacillales</taxon>
        <taxon>Bacillaceae</taxon>
        <taxon>Neobacillus</taxon>
    </lineage>
</organism>
<sequence length="222" mass="25156">MGRNRKGLNVQRSVGRLVKAKALSSGPLYGVVELQFEINGMSYYSLLLKLHASCSRVDVAVRFHKDSVWEPENVYISLPFTSGEKKDETLWLDKAGAPVRPWIDQISGTLLDYYCVQEGLAFVGENSSLMIAAPDTPLIQLGSLEYGKRLLHTQQSEETERQMYAWVMSNYWETNFKATLGGFYEFSYFVAWSKDYTTVEQAIGQCKVMSTGFTVWRIKADA</sequence>
<reference evidence="2" key="2">
    <citation type="submission" date="2020-08" db="EMBL/GenBank/DDBJ databases">
        <title>The Agave Microbiome: Exploring the role of microbial communities in plant adaptations to desert environments.</title>
        <authorList>
            <person name="Partida-Martinez L.P."/>
        </authorList>
    </citation>
    <scope>NUCLEOTIDE SEQUENCE [LARGE SCALE GENOMIC DNA]</scope>
    <source>
        <strain evidence="2">AT2.8</strain>
    </source>
</reference>
<evidence type="ECO:0000313" key="2">
    <source>
        <dbReference type="Proteomes" id="UP000548423"/>
    </source>
</evidence>
<reference evidence="2" key="1">
    <citation type="submission" date="2020-07" db="EMBL/GenBank/DDBJ databases">
        <authorList>
            <person name="Partida-Martinez L."/>
            <person name="Huntemann M."/>
            <person name="Clum A."/>
            <person name="Wang J."/>
            <person name="Palaniappan K."/>
            <person name="Ritter S."/>
            <person name="Chen I.-M."/>
            <person name="Stamatis D."/>
            <person name="Reddy T."/>
            <person name="O'Malley R."/>
            <person name="Daum C."/>
            <person name="Shapiro N."/>
            <person name="Ivanova N."/>
            <person name="Kyrpides N."/>
            <person name="Woyke T."/>
        </authorList>
    </citation>
    <scope>NUCLEOTIDE SEQUENCE [LARGE SCALE GENOMIC DNA]</scope>
    <source>
        <strain evidence="2">AT2.8</strain>
    </source>
</reference>